<feature type="transmembrane region" description="Helical" evidence="8">
    <location>
        <begin position="152"/>
        <end position="181"/>
    </location>
</feature>
<dbReference type="GO" id="GO:0005886">
    <property type="term" value="C:plasma membrane"/>
    <property type="evidence" value="ECO:0007669"/>
    <property type="project" value="UniProtKB-SubCell"/>
</dbReference>
<comment type="subcellular location">
    <subcellularLocation>
        <location evidence="1 8">Cell membrane</location>
        <topology evidence="1 8">Multi-pass membrane protein</topology>
    </subcellularLocation>
</comment>
<evidence type="ECO:0000256" key="5">
    <source>
        <dbReference type="ARBA" id="ARBA00022692"/>
    </source>
</evidence>
<evidence type="ECO:0000256" key="4">
    <source>
        <dbReference type="ARBA" id="ARBA00022475"/>
    </source>
</evidence>
<organism evidence="9 10">
    <name type="scientific">Candidatus Proximibacter danicus</name>
    <dbReference type="NCBI Taxonomy" id="2954365"/>
    <lineage>
        <taxon>Bacteria</taxon>
        <taxon>Pseudomonadati</taxon>
        <taxon>Pseudomonadota</taxon>
        <taxon>Betaproteobacteria</taxon>
        <taxon>Candidatus Proximibacter</taxon>
    </lineage>
</organism>
<reference evidence="9" key="1">
    <citation type="submission" date="2020-10" db="EMBL/GenBank/DDBJ databases">
        <title>Connecting structure to function with the recovery of over 1000 high-quality activated sludge metagenome-assembled genomes encoding full-length rRNA genes using long-read sequencing.</title>
        <authorList>
            <person name="Singleton C.M."/>
            <person name="Petriglieri F."/>
            <person name="Kristensen J.M."/>
            <person name="Kirkegaard R.H."/>
            <person name="Michaelsen T.Y."/>
            <person name="Andersen M.H."/>
            <person name="Karst S.M."/>
            <person name="Dueholm M.S."/>
            <person name="Nielsen P.H."/>
            <person name="Albertsen M."/>
        </authorList>
    </citation>
    <scope>NUCLEOTIDE SEQUENCE</scope>
    <source>
        <strain evidence="9">Hirt_18-Q3-R61-65_BATAC.395</strain>
    </source>
</reference>
<comment type="caution">
    <text evidence="9">The sequence shown here is derived from an EMBL/GenBank/DDBJ whole genome shotgun (WGS) entry which is preliminary data.</text>
</comment>
<keyword evidence="3" id="KW-0813">Transport</keyword>
<keyword evidence="4 8" id="KW-1003">Cell membrane</keyword>
<feature type="transmembrane region" description="Helical" evidence="8">
    <location>
        <begin position="109"/>
        <end position="131"/>
    </location>
</feature>
<dbReference type="EMBL" id="JADJUC010000014">
    <property type="protein sequence ID" value="MBK8524810.1"/>
    <property type="molecule type" value="Genomic_DNA"/>
</dbReference>
<protein>
    <recommendedName>
        <fullName evidence="8">Probable membrane transporter protein</fullName>
    </recommendedName>
</protein>
<dbReference type="PANTHER" id="PTHR30269:SF0">
    <property type="entry name" value="MEMBRANE TRANSPORTER PROTEIN YFCA-RELATED"/>
    <property type="match status" value="1"/>
</dbReference>
<feature type="transmembrane region" description="Helical" evidence="8">
    <location>
        <begin position="36"/>
        <end position="56"/>
    </location>
</feature>
<sequence>MDTAQLASFALIAAGAFLAGGMNALAGGGTFFSFPALLAIGVPPITASASNTVALWPASLSSAWAYRHEAMRHRRWALILIGVSLVGGIAGGLLLMGISNAAFSKLIPWLLLIATALFAFSGQVQRIVGWVKQKLGATVNDEASPGSIGGALFQLIVATYGGFFGAGLGILTLAALAIQGFDDMQDLNALKNVASAVNYTVAALTFIIAGAVSWPHTLVMLVTATIGGYAGASLARRLPALLLRRLVVVVGAALTVIYFYKTYF</sequence>
<dbReference type="Proteomes" id="UP000886689">
    <property type="component" value="Unassembled WGS sequence"/>
</dbReference>
<evidence type="ECO:0000313" key="10">
    <source>
        <dbReference type="Proteomes" id="UP000886689"/>
    </source>
</evidence>
<evidence type="ECO:0000256" key="2">
    <source>
        <dbReference type="ARBA" id="ARBA00009142"/>
    </source>
</evidence>
<name>A0A9D7K1J3_9PROT</name>
<dbReference type="InterPro" id="IPR002781">
    <property type="entry name" value="TM_pro_TauE-like"/>
</dbReference>
<dbReference type="PANTHER" id="PTHR30269">
    <property type="entry name" value="TRANSMEMBRANE PROTEIN YFCA"/>
    <property type="match status" value="1"/>
</dbReference>
<gene>
    <name evidence="9" type="ORF">IPL58_12425</name>
</gene>
<evidence type="ECO:0000256" key="7">
    <source>
        <dbReference type="ARBA" id="ARBA00023136"/>
    </source>
</evidence>
<dbReference type="Pfam" id="PF01925">
    <property type="entry name" value="TauE"/>
    <property type="match status" value="1"/>
</dbReference>
<keyword evidence="6 8" id="KW-1133">Transmembrane helix</keyword>
<evidence type="ECO:0000256" key="1">
    <source>
        <dbReference type="ARBA" id="ARBA00004651"/>
    </source>
</evidence>
<accession>A0A9D7K1J3</accession>
<comment type="similarity">
    <text evidence="2 8">Belongs to the 4-toluene sulfonate uptake permease (TSUP) (TC 2.A.102) family.</text>
</comment>
<dbReference type="AlphaFoldDB" id="A0A9D7K1J3"/>
<feature type="transmembrane region" description="Helical" evidence="8">
    <location>
        <begin position="242"/>
        <end position="260"/>
    </location>
</feature>
<keyword evidence="5 8" id="KW-0812">Transmembrane</keyword>
<proteinExistence type="inferred from homology"/>
<feature type="transmembrane region" description="Helical" evidence="8">
    <location>
        <begin position="201"/>
        <end position="230"/>
    </location>
</feature>
<keyword evidence="7 8" id="KW-0472">Membrane</keyword>
<dbReference type="InterPro" id="IPR052017">
    <property type="entry name" value="TSUP"/>
</dbReference>
<evidence type="ECO:0000256" key="8">
    <source>
        <dbReference type="RuleBase" id="RU363041"/>
    </source>
</evidence>
<feature type="transmembrane region" description="Helical" evidence="8">
    <location>
        <begin position="77"/>
        <end position="103"/>
    </location>
</feature>
<evidence type="ECO:0000256" key="3">
    <source>
        <dbReference type="ARBA" id="ARBA00022448"/>
    </source>
</evidence>
<evidence type="ECO:0000256" key="6">
    <source>
        <dbReference type="ARBA" id="ARBA00022989"/>
    </source>
</evidence>
<evidence type="ECO:0000313" key="9">
    <source>
        <dbReference type="EMBL" id="MBK8524810.1"/>
    </source>
</evidence>